<dbReference type="InterPro" id="IPR008964">
    <property type="entry name" value="Invasin/intimin_cell_adhesion"/>
</dbReference>
<feature type="signal peptide" evidence="1">
    <location>
        <begin position="1"/>
        <end position="29"/>
    </location>
</feature>
<dbReference type="Proteomes" id="UP001500449">
    <property type="component" value="Unassembled WGS sequence"/>
</dbReference>
<dbReference type="Gene3D" id="2.60.40.10">
    <property type="entry name" value="Immunoglobulins"/>
    <property type="match status" value="2"/>
</dbReference>
<dbReference type="Pfam" id="PF01345">
    <property type="entry name" value="DUF11"/>
    <property type="match status" value="1"/>
</dbReference>
<organism evidence="3 4">
    <name type="scientific">Pseudonocardia ailaonensis</name>
    <dbReference type="NCBI Taxonomy" id="367279"/>
    <lineage>
        <taxon>Bacteria</taxon>
        <taxon>Bacillati</taxon>
        <taxon>Actinomycetota</taxon>
        <taxon>Actinomycetes</taxon>
        <taxon>Pseudonocardiales</taxon>
        <taxon>Pseudonocardiaceae</taxon>
        <taxon>Pseudonocardia</taxon>
    </lineage>
</organism>
<sequence length="467" mass="46981">MRLLRPLAALTAAAVTGGALLLSVGTATAAPGDTVVTNDSLTTCASPATLELCATTLGSGDKPTNGSASVVDSATAQSGASFLRMSTPTATDKVFVREAFADMTLGKLQSLGPISYQTLVEQPSGTAAPSLNIEVKSKKYPFTSVVFEPTYAGAVTTGTWQSWTPSTQGGWWASKDPATPSGQTNQFGFPNYTGTFAQVVDALGADAQVYYVGVNQGTGPAGLVAGVDRLTFGGKTYEFENPVTATTLAATAGTNQTVDVQKPFAPLKATLTGLKNLPVPGADVTFTVTSGSAAFAGKPSATVKTDAQGVATAPTLTSGNIPGPVTVTATSGALGTTFTEKVVASGPVRADVVTTLTVPATAAPGTTFTATLTLTNNGPFTSTGISTALTFQGTGLTVLSAPGGIKSTTSVVYVGTKLDAGRSVSFPVTVQVAKTAKGTVPVQAASAAQVQDPNMLNNIARTSITLK</sequence>
<dbReference type="InterPro" id="IPR001434">
    <property type="entry name" value="OmcB-like_DUF11"/>
</dbReference>
<feature type="chain" id="PRO_5045979773" description="DUF11 domain-containing protein" evidence="1">
    <location>
        <begin position="30"/>
        <end position="467"/>
    </location>
</feature>
<keyword evidence="4" id="KW-1185">Reference proteome</keyword>
<dbReference type="RefSeq" id="WP_344417230.1">
    <property type="nucleotide sequence ID" value="NZ_BAAAQK010000007.1"/>
</dbReference>
<name>A0ABN2N2E9_9PSEU</name>
<keyword evidence="1" id="KW-0732">Signal</keyword>
<gene>
    <name evidence="3" type="ORF">GCM10009836_31780</name>
</gene>
<dbReference type="SUPFAM" id="SSF49373">
    <property type="entry name" value="Invasin/intimin cell-adhesion fragments"/>
    <property type="match status" value="1"/>
</dbReference>
<feature type="domain" description="DUF11" evidence="2">
    <location>
        <begin position="353"/>
        <end position="463"/>
    </location>
</feature>
<reference evidence="3 4" key="1">
    <citation type="journal article" date="2019" name="Int. J. Syst. Evol. Microbiol.">
        <title>The Global Catalogue of Microorganisms (GCM) 10K type strain sequencing project: providing services to taxonomists for standard genome sequencing and annotation.</title>
        <authorList>
            <consortium name="The Broad Institute Genomics Platform"/>
            <consortium name="The Broad Institute Genome Sequencing Center for Infectious Disease"/>
            <person name="Wu L."/>
            <person name="Ma J."/>
        </authorList>
    </citation>
    <scope>NUCLEOTIDE SEQUENCE [LARGE SCALE GENOMIC DNA]</scope>
    <source>
        <strain evidence="3 4">JCM 16009</strain>
    </source>
</reference>
<accession>A0ABN2N2E9</accession>
<evidence type="ECO:0000259" key="2">
    <source>
        <dbReference type="Pfam" id="PF01345"/>
    </source>
</evidence>
<dbReference type="EMBL" id="BAAAQK010000007">
    <property type="protein sequence ID" value="GAA1849642.1"/>
    <property type="molecule type" value="Genomic_DNA"/>
</dbReference>
<proteinExistence type="predicted"/>
<protein>
    <recommendedName>
        <fullName evidence="2">DUF11 domain-containing protein</fullName>
    </recommendedName>
</protein>
<evidence type="ECO:0000313" key="3">
    <source>
        <dbReference type="EMBL" id="GAA1849642.1"/>
    </source>
</evidence>
<dbReference type="InterPro" id="IPR013783">
    <property type="entry name" value="Ig-like_fold"/>
</dbReference>
<comment type="caution">
    <text evidence="3">The sequence shown here is derived from an EMBL/GenBank/DDBJ whole genome shotgun (WGS) entry which is preliminary data.</text>
</comment>
<evidence type="ECO:0000313" key="4">
    <source>
        <dbReference type="Proteomes" id="UP001500449"/>
    </source>
</evidence>
<evidence type="ECO:0000256" key="1">
    <source>
        <dbReference type="SAM" id="SignalP"/>
    </source>
</evidence>